<evidence type="ECO:0000256" key="5">
    <source>
        <dbReference type="ARBA" id="ARBA00023136"/>
    </source>
</evidence>
<feature type="domain" description="Secretin/TonB short N-terminal" evidence="9">
    <location>
        <begin position="71"/>
        <end position="122"/>
    </location>
</feature>
<dbReference type="EMBL" id="CP150096">
    <property type="protein sequence ID" value="WZN49103.1"/>
    <property type="molecule type" value="Genomic_DNA"/>
</dbReference>
<sequence length="1207" mass="134992">MQSNARCNRYGHRMPCTDGGYRRLPTNLHVTVITAMLLFFSIGAYAQKITYAGKNVPLEKTFSVIKAQTGYLVVYSSGLLKDAKKITVNASNMPLQTFLDKIFEQQPLKYVIKQNTILLTPKTQSAGVPEKEAAIREEMDRAQEQVITGIVTNEQGVPIPGATLRRKGGTNGAVTGEDGAFRLNAGKGDIVLVQMMGFRMQEIAIGGQSTLKISLQPEAVNLENVTISTGYKKIPKYQLTGAASVITEKEYDQRVAVTGNFLESLEGKVPGLVYNSQTGELSIRGVSTFDAVKRPLIVVDGFPTEIDLNTINPIDIVSISVLRDAAAASIYGVRASNGVIVVETRRGQAGKARFNFRATTAMQDAPDFGYLRYAGAPEFAGLQEAQFRKSNPSESSYTTTGGPPAPVFQILFDEKANRITPAIARQRLDSIAGYDNRRDYENLFYRSRAAHNLNLDVSGGGEKSTYLFGVNYIGEKREGMNAKNDQLMLNLANTFQLSPRIRMDFRSTYAHAASGQGVIPSLTDFYPYERLTDEHGNPVSVVQGPNRDYLSTGTSKARNDRLIAAGLYDQLYYPYRQLTANTTDIKTNSVKVQARLEGKIASWLTAEVGGNYEYLQGVSKNLLLESAYEVRQLLNMKATKDASGRPQFIDVPQGNILRKTDQNAMNYTLRGQLNADKRFGDHEITGMLGAEQRRTTADATLASFFGYDGQTLLSKPVNLQRASLSTRPAFTDANMYGSGMNLTNYFNETSSDRRFMSYYAQATYIYKSKYIATGSYRIDQSNLFGVDPKYKYRPLWSTGLAWRLHMEDFLKDKTWISELKLNATTGLNGNVPLSNNGPFLILQSQLNNLFDVSQPAYFVLTPENQSLRWETTRSYNLRLDYGFFNNRLYGSVDYYVKRTNDVFGQYDADPTTGFNQYNANTATIRNSGVDLLISSVNARSRKFEWRTSLTASLNHNKVLAVKATEYDNSQSITSNRINRKDYPMDALFSYNYGGLTNMGKPFVNDRKGGQHILNFYGAAVVDVTFDDLIYNGTVTPKYVLGLNNQFTVGAFDLSFLFMYYGGHVMRVEQPSPDNLGSYATPLLEGSANYWKQPGDELVTQIPGFTPGRAADPYYFSSYARYGYKYASQFVRRADYIRLRDVVLTWNANFAFMKKAGFSRTQLRLQGQNMFKYTFSGNDIDPEAIDRVSGRRRLEVQPLYSLSLFTNF</sequence>
<keyword evidence="4 7" id="KW-0812">Transmembrane</keyword>
<proteinExistence type="inferred from homology"/>
<dbReference type="Pfam" id="PF07660">
    <property type="entry name" value="STN"/>
    <property type="match status" value="1"/>
</dbReference>
<comment type="similarity">
    <text evidence="7">Belongs to the TonB-dependent receptor family.</text>
</comment>
<evidence type="ECO:0000259" key="9">
    <source>
        <dbReference type="SMART" id="SM00965"/>
    </source>
</evidence>
<dbReference type="Gene3D" id="2.60.40.1120">
    <property type="entry name" value="Carboxypeptidase-like, regulatory domain"/>
    <property type="match status" value="1"/>
</dbReference>
<dbReference type="InterPro" id="IPR039426">
    <property type="entry name" value="TonB-dep_rcpt-like"/>
</dbReference>
<keyword evidence="11" id="KW-1185">Reference proteome</keyword>
<dbReference type="InterPro" id="IPR036942">
    <property type="entry name" value="Beta-barrel_TonB_sf"/>
</dbReference>
<protein>
    <submittedName>
        <fullName evidence="10">SusC/RagA family TonB-linked outer membrane protein</fullName>
    </submittedName>
</protein>
<evidence type="ECO:0000313" key="11">
    <source>
        <dbReference type="Proteomes" id="UP001449657"/>
    </source>
</evidence>
<dbReference type="InterPro" id="IPR037066">
    <property type="entry name" value="Plug_dom_sf"/>
</dbReference>
<dbReference type="Gene3D" id="2.170.130.10">
    <property type="entry name" value="TonB-dependent receptor, plug domain"/>
    <property type="match status" value="1"/>
</dbReference>
<evidence type="ECO:0000256" key="2">
    <source>
        <dbReference type="ARBA" id="ARBA00022448"/>
    </source>
</evidence>
<keyword evidence="2 7" id="KW-0813">Transport</keyword>
<reference evidence="10 11" key="1">
    <citation type="submission" date="2024-03" db="EMBL/GenBank/DDBJ databases">
        <title>Chitinophaga caseinilytica sp. nov., a casein hydrolysing bacterium isolated from forest soil.</title>
        <authorList>
            <person name="Lee D.S."/>
            <person name="Han D.M."/>
            <person name="Baek J.H."/>
            <person name="Choi D.G."/>
            <person name="Jeon J.H."/>
            <person name="Jeon C.O."/>
        </authorList>
    </citation>
    <scope>NUCLEOTIDE SEQUENCE [LARGE SCALE GENOMIC DNA]</scope>
    <source>
        <strain evidence="10 11">KACC 19118</strain>
    </source>
</reference>
<evidence type="ECO:0000256" key="8">
    <source>
        <dbReference type="SAM" id="Phobius"/>
    </source>
</evidence>
<dbReference type="InterPro" id="IPR023996">
    <property type="entry name" value="TonB-dep_OMP_SusC/RagA"/>
</dbReference>
<evidence type="ECO:0000256" key="1">
    <source>
        <dbReference type="ARBA" id="ARBA00004571"/>
    </source>
</evidence>
<name>A0ABZ2ZBJ7_9BACT</name>
<dbReference type="Gene3D" id="2.40.170.20">
    <property type="entry name" value="TonB-dependent receptor, beta-barrel domain"/>
    <property type="match status" value="1"/>
</dbReference>
<dbReference type="InterPro" id="IPR008969">
    <property type="entry name" value="CarboxyPept-like_regulatory"/>
</dbReference>
<organism evidence="10 11">
    <name type="scientific">Chitinophaga caseinilytica</name>
    <dbReference type="NCBI Taxonomy" id="2267521"/>
    <lineage>
        <taxon>Bacteria</taxon>
        <taxon>Pseudomonadati</taxon>
        <taxon>Bacteroidota</taxon>
        <taxon>Chitinophagia</taxon>
        <taxon>Chitinophagales</taxon>
        <taxon>Chitinophagaceae</taxon>
        <taxon>Chitinophaga</taxon>
    </lineage>
</organism>
<dbReference type="NCBIfam" id="TIGR04057">
    <property type="entry name" value="SusC_RagA_signa"/>
    <property type="match status" value="1"/>
</dbReference>
<evidence type="ECO:0000256" key="3">
    <source>
        <dbReference type="ARBA" id="ARBA00022452"/>
    </source>
</evidence>
<feature type="transmembrane region" description="Helical" evidence="8">
    <location>
        <begin position="28"/>
        <end position="46"/>
    </location>
</feature>
<dbReference type="SMART" id="SM00965">
    <property type="entry name" value="STN"/>
    <property type="match status" value="1"/>
</dbReference>
<dbReference type="Pfam" id="PF13715">
    <property type="entry name" value="CarbopepD_reg_2"/>
    <property type="match status" value="1"/>
</dbReference>
<keyword evidence="8" id="KW-1133">Transmembrane helix</keyword>
<dbReference type="Proteomes" id="UP001449657">
    <property type="component" value="Chromosome"/>
</dbReference>
<comment type="subcellular location">
    <subcellularLocation>
        <location evidence="1 7">Cell outer membrane</location>
        <topology evidence="1 7">Multi-pass membrane protein</topology>
    </subcellularLocation>
</comment>
<gene>
    <name evidence="10" type="ORF">WJU22_13075</name>
</gene>
<dbReference type="InterPro" id="IPR023997">
    <property type="entry name" value="TonB-dep_OMP_SusC/RagA_CS"/>
</dbReference>
<dbReference type="NCBIfam" id="TIGR04056">
    <property type="entry name" value="OMP_RagA_SusC"/>
    <property type="match status" value="1"/>
</dbReference>
<evidence type="ECO:0000256" key="7">
    <source>
        <dbReference type="PROSITE-ProRule" id="PRU01360"/>
    </source>
</evidence>
<dbReference type="SUPFAM" id="SSF49464">
    <property type="entry name" value="Carboxypeptidase regulatory domain-like"/>
    <property type="match status" value="1"/>
</dbReference>
<accession>A0ABZ2ZBJ7</accession>
<evidence type="ECO:0000256" key="6">
    <source>
        <dbReference type="ARBA" id="ARBA00023237"/>
    </source>
</evidence>
<evidence type="ECO:0000313" key="10">
    <source>
        <dbReference type="EMBL" id="WZN49103.1"/>
    </source>
</evidence>
<dbReference type="Pfam" id="PF07715">
    <property type="entry name" value="Plug"/>
    <property type="match status" value="1"/>
</dbReference>
<dbReference type="PROSITE" id="PS52016">
    <property type="entry name" value="TONB_DEPENDENT_REC_3"/>
    <property type="match status" value="1"/>
</dbReference>
<dbReference type="RefSeq" id="WP_341843678.1">
    <property type="nucleotide sequence ID" value="NZ_CP149792.1"/>
</dbReference>
<keyword evidence="5 7" id="KW-0472">Membrane</keyword>
<dbReference type="SUPFAM" id="SSF56935">
    <property type="entry name" value="Porins"/>
    <property type="match status" value="1"/>
</dbReference>
<dbReference type="InterPro" id="IPR012910">
    <property type="entry name" value="Plug_dom"/>
</dbReference>
<dbReference type="InterPro" id="IPR011662">
    <property type="entry name" value="Secretin/TonB_short_N"/>
</dbReference>
<evidence type="ECO:0000256" key="4">
    <source>
        <dbReference type="ARBA" id="ARBA00022692"/>
    </source>
</evidence>
<keyword evidence="3 7" id="KW-1134">Transmembrane beta strand</keyword>
<keyword evidence="6 7" id="KW-0998">Cell outer membrane</keyword>